<feature type="signal peptide" evidence="1">
    <location>
        <begin position="1"/>
        <end position="22"/>
    </location>
</feature>
<name>F4RMQ4_MELLP</name>
<organism evidence="3">
    <name type="scientific">Melampsora larici-populina (strain 98AG31 / pathotype 3-4-7)</name>
    <name type="common">Poplar leaf rust fungus</name>
    <dbReference type="NCBI Taxonomy" id="747676"/>
    <lineage>
        <taxon>Eukaryota</taxon>
        <taxon>Fungi</taxon>
        <taxon>Dikarya</taxon>
        <taxon>Basidiomycota</taxon>
        <taxon>Pucciniomycotina</taxon>
        <taxon>Pucciniomycetes</taxon>
        <taxon>Pucciniales</taxon>
        <taxon>Melampsoraceae</taxon>
        <taxon>Melampsora</taxon>
    </lineage>
</organism>
<dbReference type="GeneID" id="18926748"/>
<proteinExistence type="predicted"/>
<accession>F4RMQ4</accession>
<dbReference type="RefSeq" id="XP_007410387.1">
    <property type="nucleotide sequence ID" value="XM_007410325.1"/>
</dbReference>
<feature type="chain" id="PRO_5003321690" evidence="1">
    <location>
        <begin position="23"/>
        <end position="91"/>
    </location>
</feature>
<gene>
    <name evidence="2" type="ORF">MELLADRAFT_124363</name>
</gene>
<keyword evidence="3" id="KW-1185">Reference proteome</keyword>
<dbReference type="KEGG" id="mlr:MELLADRAFT_124363"/>
<reference evidence="3" key="1">
    <citation type="journal article" date="2011" name="Proc. Natl. Acad. Sci. U.S.A.">
        <title>Obligate biotrophy features unraveled by the genomic analysis of rust fungi.</title>
        <authorList>
            <person name="Duplessis S."/>
            <person name="Cuomo C.A."/>
            <person name="Lin Y.-C."/>
            <person name="Aerts A."/>
            <person name="Tisserant E."/>
            <person name="Veneault-Fourrey C."/>
            <person name="Joly D.L."/>
            <person name="Hacquard S."/>
            <person name="Amselem J."/>
            <person name="Cantarel B.L."/>
            <person name="Chiu R."/>
            <person name="Coutinho P.M."/>
            <person name="Feau N."/>
            <person name="Field M."/>
            <person name="Frey P."/>
            <person name="Gelhaye E."/>
            <person name="Goldberg J."/>
            <person name="Grabherr M.G."/>
            <person name="Kodira C.D."/>
            <person name="Kohler A."/>
            <person name="Kuees U."/>
            <person name="Lindquist E.A."/>
            <person name="Lucas S.M."/>
            <person name="Mago R."/>
            <person name="Mauceli E."/>
            <person name="Morin E."/>
            <person name="Murat C."/>
            <person name="Pangilinan J.L."/>
            <person name="Park R."/>
            <person name="Pearson M."/>
            <person name="Quesneville H."/>
            <person name="Rouhier N."/>
            <person name="Sakthikumar S."/>
            <person name="Salamov A.A."/>
            <person name="Schmutz J."/>
            <person name="Selles B."/>
            <person name="Shapiro H."/>
            <person name="Tanguay P."/>
            <person name="Tuskan G.A."/>
            <person name="Henrissat B."/>
            <person name="Van de Peer Y."/>
            <person name="Rouze P."/>
            <person name="Ellis J.G."/>
            <person name="Dodds P.N."/>
            <person name="Schein J.E."/>
            <person name="Zhong S."/>
            <person name="Hamelin R.C."/>
            <person name="Grigoriev I.V."/>
            <person name="Szabo L.J."/>
            <person name="Martin F."/>
        </authorList>
    </citation>
    <scope>NUCLEOTIDE SEQUENCE [LARGE SCALE GENOMIC DNA]</scope>
    <source>
        <strain evidence="3">98AG31 / pathotype 3-4-7</strain>
    </source>
</reference>
<evidence type="ECO:0000313" key="3">
    <source>
        <dbReference type="Proteomes" id="UP000001072"/>
    </source>
</evidence>
<dbReference type="HOGENOM" id="CLU_182430_0_0_1"/>
<dbReference type="EMBL" id="GL883109">
    <property type="protein sequence ID" value="EGG06149.1"/>
    <property type="molecule type" value="Genomic_DNA"/>
</dbReference>
<keyword evidence="1" id="KW-0732">Signal</keyword>
<evidence type="ECO:0000256" key="1">
    <source>
        <dbReference type="SAM" id="SignalP"/>
    </source>
</evidence>
<evidence type="ECO:0000313" key="2">
    <source>
        <dbReference type="EMBL" id="EGG06149.1"/>
    </source>
</evidence>
<dbReference type="VEuPathDB" id="FungiDB:MELLADRAFT_124363"/>
<dbReference type="AlphaFoldDB" id="F4RMQ4"/>
<sequence length="91" mass="9781">MNTVFHITNIVLICTFSAIVQPAPIQNCGGYELTKPWIEGLDTQVLSNGDKVSSFRQHPAHKGDGECCFCADYDGDPPACTCCGIPCCTIV</sequence>
<dbReference type="Proteomes" id="UP000001072">
    <property type="component" value="Unassembled WGS sequence"/>
</dbReference>
<protein>
    <submittedName>
        <fullName evidence="2">Secreted protein</fullName>
    </submittedName>
</protein>
<dbReference type="InParanoid" id="F4RMQ4"/>